<dbReference type="InterPro" id="IPR051706">
    <property type="entry name" value="Glycosyltransferase_domain"/>
</dbReference>
<dbReference type="GO" id="GO:0000030">
    <property type="term" value="F:mannosyltransferase activity"/>
    <property type="evidence" value="ECO:0007669"/>
    <property type="project" value="TreeGrafter"/>
</dbReference>
<dbReference type="PANTHER" id="PTHR32385">
    <property type="entry name" value="MANNOSYL PHOSPHORYLINOSITOL CERAMIDE SYNTHASE"/>
    <property type="match status" value="1"/>
</dbReference>
<dbReference type="Gene3D" id="3.90.550.20">
    <property type="match status" value="1"/>
</dbReference>
<reference evidence="4 5" key="1">
    <citation type="submission" date="2017-02" db="EMBL/GenBank/DDBJ databases">
        <title>Genomes of Trichoderma spp. with biocontrol activity.</title>
        <authorList>
            <person name="Gardiner D."/>
            <person name="Kazan K."/>
            <person name="Vos C."/>
            <person name="Harvey P."/>
        </authorList>
    </citation>
    <scope>NUCLEOTIDE SEQUENCE [LARGE SCALE GENOMIC DNA]</scope>
    <source>
        <strain evidence="4 5">A5MH</strain>
    </source>
</reference>
<keyword evidence="2" id="KW-0808">Transferase</keyword>
<evidence type="ECO:0008006" key="6">
    <source>
        <dbReference type="Google" id="ProtNLM"/>
    </source>
</evidence>
<evidence type="ECO:0000313" key="5">
    <source>
        <dbReference type="Proteomes" id="UP000236546"/>
    </source>
</evidence>
<keyword evidence="3" id="KW-0812">Transmembrane</keyword>
<sequence>MRTRSIVALAAIAVFWLVVFFRRHIHELGEIVVTYSTFYPLLNSHPDLLYRHPENSSSTLLESLEDPASASSTLNPVVVPKIIHQIALGNASVAKYQAAISSCTALHPDWKHQLWTDVNATAFIAEFYPDILPHYTGYAQNIQRANILRYALLHHSGGIYVDLDVTCRVPLDQTPIVRLPYVSPGAHPAGVNNAFIATQPGHPFLTQLLENVPSHDLHWALPMRIPYVENMLSTGCMFYSNQWMAYVRDFNAGRQSTKVHILSDEHGDMAPHMLRGKVTTPIFVHGGASSWHGWDAALFLTIGEHYTFYLGLLFVALTVIFGAAYICTTSRRSYRRRCRLFGFGGVAAARNSWSPTRQRKPSISQSMV</sequence>
<evidence type="ECO:0000256" key="2">
    <source>
        <dbReference type="ARBA" id="ARBA00022679"/>
    </source>
</evidence>
<dbReference type="InterPro" id="IPR007577">
    <property type="entry name" value="GlycoTrfase_DXD_sugar-bd_CS"/>
</dbReference>
<dbReference type="OrthoDB" id="3647at2759"/>
<keyword evidence="3" id="KW-1133">Transmembrane helix</keyword>
<evidence type="ECO:0000256" key="1">
    <source>
        <dbReference type="ARBA" id="ARBA00009003"/>
    </source>
</evidence>
<dbReference type="InterPro" id="IPR029044">
    <property type="entry name" value="Nucleotide-diphossugar_trans"/>
</dbReference>
<evidence type="ECO:0000256" key="3">
    <source>
        <dbReference type="SAM" id="Phobius"/>
    </source>
</evidence>
<comment type="similarity">
    <text evidence="1">Belongs to the glycosyltransferase 32 family.</text>
</comment>
<dbReference type="GO" id="GO:0051999">
    <property type="term" value="P:mannosyl-inositol phosphorylceramide biosynthetic process"/>
    <property type="evidence" value="ECO:0007669"/>
    <property type="project" value="TreeGrafter"/>
</dbReference>
<dbReference type="PANTHER" id="PTHR32385:SF15">
    <property type="entry name" value="INOSITOL PHOSPHOCERAMIDE MANNOSYLTRANSFERASE 1"/>
    <property type="match status" value="1"/>
</dbReference>
<accession>A0A2K0T1X4</accession>
<dbReference type="AlphaFoldDB" id="A0A2K0T1X4"/>
<gene>
    <name evidence="4" type="ORF">TGAMA5MH_08545</name>
</gene>
<dbReference type="Pfam" id="PF04488">
    <property type="entry name" value="Gly_transf_sug"/>
    <property type="match status" value="1"/>
</dbReference>
<comment type="caution">
    <text evidence="4">The sequence shown here is derived from an EMBL/GenBank/DDBJ whole genome shotgun (WGS) entry which is preliminary data.</text>
</comment>
<evidence type="ECO:0000313" key="4">
    <source>
        <dbReference type="EMBL" id="PNP39527.1"/>
    </source>
</evidence>
<dbReference type="SUPFAM" id="SSF53448">
    <property type="entry name" value="Nucleotide-diphospho-sugar transferases"/>
    <property type="match status" value="1"/>
</dbReference>
<dbReference type="EMBL" id="MTYH01000081">
    <property type="protein sequence ID" value="PNP39527.1"/>
    <property type="molecule type" value="Genomic_DNA"/>
</dbReference>
<feature type="transmembrane region" description="Helical" evidence="3">
    <location>
        <begin position="306"/>
        <end position="327"/>
    </location>
</feature>
<keyword evidence="3" id="KW-0472">Membrane</keyword>
<organism evidence="4 5">
    <name type="scientific">Trichoderma gamsii</name>
    <dbReference type="NCBI Taxonomy" id="398673"/>
    <lineage>
        <taxon>Eukaryota</taxon>
        <taxon>Fungi</taxon>
        <taxon>Dikarya</taxon>
        <taxon>Ascomycota</taxon>
        <taxon>Pezizomycotina</taxon>
        <taxon>Sordariomycetes</taxon>
        <taxon>Hypocreomycetidae</taxon>
        <taxon>Hypocreales</taxon>
        <taxon>Hypocreaceae</taxon>
        <taxon>Trichoderma</taxon>
    </lineage>
</organism>
<protein>
    <recommendedName>
        <fullName evidence="6">Glycosyltransferase family 32 protein</fullName>
    </recommendedName>
</protein>
<name>A0A2K0T1X4_9HYPO</name>
<dbReference type="Proteomes" id="UP000236546">
    <property type="component" value="Unassembled WGS sequence"/>
</dbReference>
<proteinExistence type="inferred from homology"/>
<dbReference type="GO" id="GO:0016020">
    <property type="term" value="C:membrane"/>
    <property type="evidence" value="ECO:0007669"/>
    <property type="project" value="GOC"/>
</dbReference>